<dbReference type="InterPro" id="IPR050545">
    <property type="entry name" value="Mycobact_MmpL"/>
</dbReference>
<dbReference type="PROSITE" id="PS51257">
    <property type="entry name" value="PROKAR_LIPOPROTEIN"/>
    <property type="match status" value="1"/>
</dbReference>
<comment type="similarity">
    <text evidence="2">Belongs to the resistance-nodulation-cell division (RND) (TC 2.A.6) family. MmpL subfamily.</text>
</comment>
<dbReference type="PROSITE" id="PS50156">
    <property type="entry name" value="SSD"/>
    <property type="match status" value="2"/>
</dbReference>
<evidence type="ECO:0000256" key="3">
    <source>
        <dbReference type="ARBA" id="ARBA00022475"/>
    </source>
</evidence>
<keyword evidence="5 7" id="KW-1133">Transmembrane helix</keyword>
<keyword evidence="3" id="KW-1003">Cell membrane</keyword>
<dbReference type="STRING" id="1797.RMCT_2754"/>
<feature type="transmembrane region" description="Helical" evidence="7">
    <location>
        <begin position="204"/>
        <end position="227"/>
    </location>
</feature>
<feature type="transmembrane region" description="Helical" evidence="7">
    <location>
        <begin position="239"/>
        <end position="258"/>
    </location>
</feature>
<organism evidence="9 10">
    <name type="scientific">Mycolicibacterium thermoresistibile</name>
    <name type="common">Mycobacterium thermoresistibile</name>
    <dbReference type="NCBI Taxonomy" id="1797"/>
    <lineage>
        <taxon>Bacteria</taxon>
        <taxon>Bacillati</taxon>
        <taxon>Actinomycetota</taxon>
        <taxon>Actinomycetes</taxon>
        <taxon>Mycobacteriales</taxon>
        <taxon>Mycobacteriaceae</taxon>
        <taxon>Mycolicibacterium</taxon>
    </lineage>
</organism>
<evidence type="ECO:0000256" key="7">
    <source>
        <dbReference type="SAM" id="Phobius"/>
    </source>
</evidence>
<evidence type="ECO:0000256" key="6">
    <source>
        <dbReference type="ARBA" id="ARBA00023136"/>
    </source>
</evidence>
<accession>A0A100XFL2</accession>
<dbReference type="AlphaFoldDB" id="A0A100XFL2"/>
<feature type="transmembrane region" description="Helical" evidence="7">
    <location>
        <begin position="547"/>
        <end position="567"/>
    </location>
</feature>
<dbReference type="GO" id="GO:0005886">
    <property type="term" value="C:plasma membrane"/>
    <property type="evidence" value="ECO:0007669"/>
    <property type="project" value="UniProtKB-SubCell"/>
</dbReference>
<keyword evidence="4 7" id="KW-0812">Transmembrane</keyword>
<sequence length="693" mass="71500">MTRISGWDRLARFVSARRAWVPALTIILACGALIGLAGADESASQSPAMVPDTADSARVDELRAEFPGGDQAPAILVVTRGDGTMLTPDDFAAAEEARNRLLTAAGGAPAPAPPVLLSDDNMAAVATVPLDGELSGFDLTDAVADLRTAAADGLPADLQAQVTGGPAFGADIADSFSGANITLLVVTALVVAVLLILTYRSPVLWLVPLTVIAIADRVAAVVGSHIADAFGLMPDGSTSGITSVLVFGAGTNYSLLLISRYREELGRGGEQAHPDHHAALRVAVRNAGPAILASNATVVLALLTLLFGVVPSTRSLGLQAASGLVVAAVFVLLVLPPLLALFGRRLFWPFVPQPGAEPLTDSGLWRRIADWVADRPGPVAAATLAVLAVMCTGLLGTPIGLSQTEQFRVQAESVTGYETLAAHFPRGITDPTQVLASTERANEVELAITETPGVVSAAESGRSGTGLTQWSVVLDAEPASAEAFETVDALRDSVRKADQSALVGGSDAQARDASAASTRDRLVLIPAILVVVLAVLYVLLRAALAPLVLVAVSLLSSLAALGLGGWISVHVFGFPALDFATPLFALLFLVALGVDYTIFLVTRAREETVGHGTRGGIVRAVSATGAVITSAGIVLAAVFCVLGVLPLIVLTQLGIIVGLGILLDTFVVRTVVVPALFTLIGPRMWWPALRAAE</sequence>
<dbReference type="PANTHER" id="PTHR33406:SF6">
    <property type="entry name" value="MEMBRANE PROTEIN YDGH-RELATED"/>
    <property type="match status" value="1"/>
</dbReference>
<evidence type="ECO:0000256" key="1">
    <source>
        <dbReference type="ARBA" id="ARBA00004651"/>
    </source>
</evidence>
<feature type="transmembrane region" description="Helical" evidence="7">
    <location>
        <begin position="655"/>
        <end position="680"/>
    </location>
</feature>
<feature type="transmembrane region" description="Helical" evidence="7">
    <location>
        <begin position="579"/>
        <end position="602"/>
    </location>
</feature>
<dbReference type="SUPFAM" id="SSF82866">
    <property type="entry name" value="Multidrug efflux transporter AcrB transmembrane domain"/>
    <property type="match status" value="2"/>
</dbReference>
<comment type="caution">
    <text evidence="9">The sequence shown here is derived from an EMBL/GenBank/DDBJ whole genome shotgun (WGS) entry which is preliminary data.</text>
</comment>
<feature type="transmembrane region" description="Helical" evidence="7">
    <location>
        <begin position="379"/>
        <end position="401"/>
    </location>
</feature>
<feature type="transmembrane region" description="Helical" evidence="7">
    <location>
        <begin position="316"/>
        <end position="342"/>
    </location>
</feature>
<proteinExistence type="inferred from homology"/>
<evidence type="ECO:0000313" key="9">
    <source>
        <dbReference type="EMBL" id="GAT15784.1"/>
    </source>
</evidence>
<dbReference type="Gene3D" id="1.20.1640.10">
    <property type="entry name" value="Multidrug efflux transporter AcrB transmembrane domain"/>
    <property type="match status" value="2"/>
</dbReference>
<keyword evidence="6 7" id="KW-0472">Membrane</keyword>
<reference evidence="9 10" key="1">
    <citation type="journal article" date="2016" name="Genome Announc.">
        <title>Draft Genome Sequences of Five Rapidly Growing Mycobacterium Species, M. thermoresistibile, M. fortuitum subsp. acetamidolyticum, M. canariasense, M. brisbanense, and M. novocastrense.</title>
        <authorList>
            <person name="Katahira K."/>
            <person name="Ogura Y."/>
            <person name="Gotoh Y."/>
            <person name="Hayashi T."/>
        </authorList>
    </citation>
    <scope>NUCLEOTIDE SEQUENCE [LARGE SCALE GENOMIC DNA]</scope>
    <source>
        <strain evidence="9 10">JCM6362</strain>
    </source>
</reference>
<evidence type="ECO:0000256" key="2">
    <source>
        <dbReference type="ARBA" id="ARBA00010157"/>
    </source>
</evidence>
<feature type="transmembrane region" description="Helical" evidence="7">
    <location>
        <begin position="176"/>
        <end position="197"/>
    </location>
</feature>
<gene>
    <name evidence="9" type="ORF">RMCT_2754</name>
</gene>
<evidence type="ECO:0000256" key="5">
    <source>
        <dbReference type="ARBA" id="ARBA00022989"/>
    </source>
</evidence>
<evidence type="ECO:0000259" key="8">
    <source>
        <dbReference type="PROSITE" id="PS50156"/>
    </source>
</evidence>
<feature type="transmembrane region" description="Helical" evidence="7">
    <location>
        <begin position="290"/>
        <end position="310"/>
    </location>
</feature>
<comment type="subcellular location">
    <subcellularLocation>
        <location evidence="1">Cell membrane</location>
        <topology evidence="1">Multi-pass membrane protein</topology>
    </subcellularLocation>
</comment>
<dbReference type="EMBL" id="BCTB01000018">
    <property type="protein sequence ID" value="GAT15784.1"/>
    <property type="molecule type" value="Genomic_DNA"/>
</dbReference>
<dbReference type="InterPro" id="IPR004869">
    <property type="entry name" value="MMPL_dom"/>
</dbReference>
<evidence type="ECO:0000313" key="10">
    <source>
        <dbReference type="Proteomes" id="UP000069654"/>
    </source>
</evidence>
<name>A0A100XFL2_MYCTH</name>
<dbReference type="Pfam" id="PF03176">
    <property type="entry name" value="MMPL"/>
    <property type="match status" value="2"/>
</dbReference>
<reference evidence="10" key="2">
    <citation type="submission" date="2016-02" db="EMBL/GenBank/DDBJ databases">
        <title>Draft genome sequence of five rapidly growing Mycobacterium species.</title>
        <authorList>
            <person name="Katahira K."/>
            <person name="Gotou Y."/>
            <person name="Iida K."/>
            <person name="Ogura Y."/>
            <person name="Hayashi T."/>
        </authorList>
    </citation>
    <scope>NUCLEOTIDE SEQUENCE [LARGE SCALE GENOMIC DNA]</scope>
    <source>
        <strain evidence="10">JCM6362</strain>
    </source>
</reference>
<dbReference type="InterPro" id="IPR000731">
    <property type="entry name" value="SSD"/>
</dbReference>
<feature type="transmembrane region" description="Helical" evidence="7">
    <location>
        <begin position="522"/>
        <end position="540"/>
    </location>
</feature>
<feature type="domain" description="SSD" evidence="8">
    <location>
        <begin position="550"/>
        <end position="678"/>
    </location>
</feature>
<dbReference type="PANTHER" id="PTHR33406">
    <property type="entry name" value="MEMBRANE PROTEIN MJ1562-RELATED"/>
    <property type="match status" value="1"/>
</dbReference>
<feature type="domain" description="SSD" evidence="8">
    <location>
        <begin position="219"/>
        <end position="341"/>
    </location>
</feature>
<dbReference type="Proteomes" id="UP000069654">
    <property type="component" value="Unassembled WGS sequence"/>
</dbReference>
<protein>
    <submittedName>
        <fullName evidence="9">MMPL domain-containing protein</fullName>
    </submittedName>
</protein>
<feature type="transmembrane region" description="Helical" evidence="7">
    <location>
        <begin position="623"/>
        <end position="649"/>
    </location>
</feature>
<evidence type="ECO:0000256" key="4">
    <source>
        <dbReference type="ARBA" id="ARBA00022692"/>
    </source>
</evidence>